<dbReference type="SUPFAM" id="SSF48452">
    <property type="entry name" value="TPR-like"/>
    <property type="match status" value="1"/>
</dbReference>
<keyword evidence="4" id="KW-0547">Nucleotide-binding</keyword>
<proteinExistence type="predicted"/>
<keyword evidence="2" id="KW-0723">Serine/threonine-protein kinase</keyword>
<sequence length="632" mass="70313">MGEVWFGYDNRLDRRIAIKFIKTARFPDGRPDKELARRFIRESRITARLEHPGVPTVYDCGPHGDDLYMVMQLVRGHPVSALLDETEIPVAWAAAIAAQVCSVLTVAHDGALVHRDLKPGNLMLCPDGTVKVLDFGIAAALASAGADAAGGEIRLTRTGEVLGTPAYMAPEQAMTGAVSPRSDLYSLGVILDEMLAGDNQFTAPTALATMRNHTDVPPRPLRARRPDVPEGLERLVLWLLAKKPEDRPGGADVVYDRLLDFCRELPPFPGYVDLDTPHPARMYATVVGRMTAPPHAERPPHTEWPPHTERPPHAERPPHTEWPPHTERPPHAERTSHAERPPHIEWQHTQRTSYIEHAPHAERQQPRERRPDGERAPRRERPPYGEHRTGHERHSGHERPGHERHPGHEATPGRERRPGHERQPEYGRGPAHPVRPARFRFAAGLVQIEHEDIERARREAEALKAASRFGQAADALAEMVGPAAGSFGPTSSEVIGLRIELAELLFLGGDYRRAAPEFRRLAADVAAVEGPGSNLALRCRLMEANCHAAVGETDLALSDLRRLLDDERRFGADEDRLLELRCQIGLVELGAGRTTRAGRTLGRLLPDLERRYGPHHANARKVRAILENLGDR</sequence>
<evidence type="ECO:0000256" key="1">
    <source>
        <dbReference type="ARBA" id="ARBA00012513"/>
    </source>
</evidence>
<dbReference type="InterPro" id="IPR008271">
    <property type="entry name" value="Ser/Thr_kinase_AS"/>
</dbReference>
<gene>
    <name evidence="9" type="ORF">GCM10010140_33400</name>
</gene>
<feature type="compositionally biased region" description="Basic and acidic residues" evidence="7">
    <location>
        <begin position="295"/>
        <end position="343"/>
    </location>
</feature>
<evidence type="ECO:0000256" key="5">
    <source>
        <dbReference type="ARBA" id="ARBA00022777"/>
    </source>
</evidence>
<feature type="domain" description="Protein kinase" evidence="8">
    <location>
        <begin position="1"/>
        <end position="259"/>
    </location>
</feature>
<keyword evidence="3" id="KW-0808">Transferase</keyword>
<evidence type="ECO:0000259" key="8">
    <source>
        <dbReference type="PROSITE" id="PS50011"/>
    </source>
</evidence>
<dbReference type="InterPro" id="IPR000719">
    <property type="entry name" value="Prot_kinase_dom"/>
</dbReference>
<reference evidence="10" key="1">
    <citation type="journal article" date="2019" name="Int. J. Syst. Evol. Microbiol.">
        <title>The Global Catalogue of Microorganisms (GCM) 10K type strain sequencing project: providing services to taxonomists for standard genome sequencing and annotation.</title>
        <authorList>
            <consortium name="The Broad Institute Genomics Platform"/>
            <consortium name="The Broad Institute Genome Sequencing Center for Infectious Disease"/>
            <person name="Wu L."/>
            <person name="Ma J."/>
        </authorList>
    </citation>
    <scope>NUCLEOTIDE SEQUENCE [LARGE SCALE GENOMIC DNA]</scope>
    <source>
        <strain evidence="10">JCM 3115</strain>
    </source>
</reference>
<dbReference type="CDD" id="cd14014">
    <property type="entry name" value="STKc_PknB_like"/>
    <property type="match status" value="1"/>
</dbReference>
<dbReference type="RefSeq" id="WP_189247382.1">
    <property type="nucleotide sequence ID" value="NZ_BMQJ01000007.1"/>
</dbReference>
<keyword evidence="5" id="KW-0418">Kinase</keyword>
<dbReference type="Proteomes" id="UP000611554">
    <property type="component" value="Unassembled WGS sequence"/>
</dbReference>
<dbReference type="PANTHER" id="PTHR43289:SF6">
    <property type="entry name" value="SERINE_THREONINE-PROTEIN KINASE NEKL-3"/>
    <property type="match status" value="1"/>
</dbReference>
<keyword evidence="10" id="KW-1185">Reference proteome</keyword>
<dbReference type="Pfam" id="PF00069">
    <property type="entry name" value="Pkinase"/>
    <property type="match status" value="1"/>
</dbReference>
<dbReference type="InterPro" id="IPR011009">
    <property type="entry name" value="Kinase-like_dom_sf"/>
</dbReference>
<evidence type="ECO:0000256" key="7">
    <source>
        <dbReference type="SAM" id="MobiDB-lite"/>
    </source>
</evidence>
<dbReference type="InterPro" id="IPR011990">
    <property type="entry name" value="TPR-like_helical_dom_sf"/>
</dbReference>
<dbReference type="SUPFAM" id="SSF56112">
    <property type="entry name" value="Protein kinase-like (PK-like)"/>
    <property type="match status" value="1"/>
</dbReference>
<evidence type="ECO:0000313" key="10">
    <source>
        <dbReference type="Proteomes" id="UP000611554"/>
    </source>
</evidence>
<keyword evidence="6" id="KW-0067">ATP-binding</keyword>
<dbReference type="SMART" id="SM00220">
    <property type="entry name" value="S_TKc"/>
    <property type="match status" value="1"/>
</dbReference>
<evidence type="ECO:0000313" key="9">
    <source>
        <dbReference type="EMBL" id="GGQ00614.1"/>
    </source>
</evidence>
<feature type="compositionally biased region" description="Basic and acidic residues" evidence="7">
    <location>
        <begin position="357"/>
        <end position="425"/>
    </location>
</feature>
<organism evidence="9 10">
    <name type="scientific">Streptosporangium pseudovulgare</name>
    <dbReference type="NCBI Taxonomy" id="35765"/>
    <lineage>
        <taxon>Bacteria</taxon>
        <taxon>Bacillati</taxon>
        <taxon>Actinomycetota</taxon>
        <taxon>Actinomycetes</taxon>
        <taxon>Streptosporangiales</taxon>
        <taxon>Streptosporangiaceae</taxon>
        <taxon>Streptosporangium</taxon>
    </lineage>
</organism>
<evidence type="ECO:0000256" key="2">
    <source>
        <dbReference type="ARBA" id="ARBA00022527"/>
    </source>
</evidence>
<dbReference type="Gene3D" id="3.30.200.20">
    <property type="entry name" value="Phosphorylase Kinase, domain 1"/>
    <property type="match status" value="1"/>
</dbReference>
<dbReference type="Gene3D" id="1.25.40.10">
    <property type="entry name" value="Tetratricopeptide repeat domain"/>
    <property type="match status" value="1"/>
</dbReference>
<comment type="caution">
    <text evidence="9">The sequence shown here is derived from an EMBL/GenBank/DDBJ whole genome shotgun (WGS) entry which is preliminary data.</text>
</comment>
<name>A0ABQ2QZZ3_9ACTN</name>
<dbReference type="PANTHER" id="PTHR43289">
    <property type="entry name" value="MITOGEN-ACTIVATED PROTEIN KINASE KINASE KINASE 20-RELATED"/>
    <property type="match status" value="1"/>
</dbReference>
<protein>
    <recommendedName>
        <fullName evidence="1">non-specific serine/threonine protein kinase</fullName>
        <ecNumber evidence="1">2.7.11.1</ecNumber>
    </recommendedName>
</protein>
<evidence type="ECO:0000256" key="4">
    <source>
        <dbReference type="ARBA" id="ARBA00022741"/>
    </source>
</evidence>
<evidence type="ECO:0000256" key="6">
    <source>
        <dbReference type="ARBA" id="ARBA00022840"/>
    </source>
</evidence>
<dbReference type="PROSITE" id="PS50011">
    <property type="entry name" value="PROTEIN_KINASE_DOM"/>
    <property type="match status" value="1"/>
</dbReference>
<dbReference type="Gene3D" id="1.10.510.10">
    <property type="entry name" value="Transferase(Phosphotransferase) domain 1"/>
    <property type="match status" value="1"/>
</dbReference>
<evidence type="ECO:0000256" key="3">
    <source>
        <dbReference type="ARBA" id="ARBA00022679"/>
    </source>
</evidence>
<feature type="region of interest" description="Disordered" evidence="7">
    <location>
        <begin position="357"/>
        <end position="435"/>
    </location>
</feature>
<dbReference type="EMBL" id="BMQJ01000007">
    <property type="protein sequence ID" value="GGQ00614.1"/>
    <property type="molecule type" value="Genomic_DNA"/>
</dbReference>
<dbReference type="PROSITE" id="PS00108">
    <property type="entry name" value="PROTEIN_KINASE_ST"/>
    <property type="match status" value="1"/>
</dbReference>
<feature type="region of interest" description="Disordered" evidence="7">
    <location>
        <begin position="292"/>
        <end position="343"/>
    </location>
</feature>
<accession>A0ABQ2QZZ3</accession>
<dbReference type="EC" id="2.7.11.1" evidence="1"/>